<feature type="compositionally biased region" description="Pro residues" evidence="1">
    <location>
        <begin position="32"/>
        <end position="44"/>
    </location>
</feature>
<feature type="compositionally biased region" description="Polar residues" evidence="1">
    <location>
        <begin position="49"/>
        <end position="59"/>
    </location>
</feature>
<protein>
    <submittedName>
        <fullName evidence="2">Uncharacterized protein</fullName>
    </submittedName>
</protein>
<dbReference type="AlphaFoldDB" id="A0A368R3I3"/>
<name>A0A368R3I3_SETIT</name>
<evidence type="ECO:0000256" key="1">
    <source>
        <dbReference type="SAM" id="MobiDB-lite"/>
    </source>
</evidence>
<dbReference type="EMBL" id="CM003532">
    <property type="protein sequence ID" value="RCV24747.1"/>
    <property type="molecule type" value="Genomic_DNA"/>
</dbReference>
<feature type="region of interest" description="Disordered" evidence="1">
    <location>
        <begin position="1"/>
        <end position="103"/>
    </location>
</feature>
<reference evidence="2" key="1">
    <citation type="journal article" date="2012" name="Nat. Biotechnol.">
        <title>Reference genome sequence of the model plant Setaria.</title>
        <authorList>
            <person name="Bennetzen J.L."/>
            <person name="Schmutz J."/>
            <person name="Wang H."/>
            <person name="Percifield R."/>
            <person name="Hawkins J."/>
            <person name="Pontaroli A.C."/>
            <person name="Estep M."/>
            <person name="Feng L."/>
            <person name="Vaughn J.N."/>
            <person name="Grimwood J."/>
            <person name="Jenkins J."/>
            <person name="Barry K."/>
            <person name="Lindquist E."/>
            <person name="Hellsten U."/>
            <person name="Deshpande S."/>
            <person name="Wang X."/>
            <person name="Wu X."/>
            <person name="Mitros T."/>
            <person name="Triplett J."/>
            <person name="Yang X."/>
            <person name="Ye C.Y."/>
            <person name="Mauro-Herrera M."/>
            <person name="Wang L."/>
            <person name="Li P."/>
            <person name="Sharma M."/>
            <person name="Sharma R."/>
            <person name="Ronald P.C."/>
            <person name="Panaud O."/>
            <person name="Kellogg E.A."/>
            <person name="Brutnell T.P."/>
            <person name="Doust A.N."/>
            <person name="Tuskan G.A."/>
            <person name="Rokhsar D."/>
            <person name="Devos K.M."/>
        </authorList>
    </citation>
    <scope>NUCLEOTIDE SEQUENCE [LARGE SCALE GENOMIC DNA]</scope>
    <source>
        <strain evidence="2">Yugu1</strain>
    </source>
</reference>
<evidence type="ECO:0000313" key="2">
    <source>
        <dbReference type="EMBL" id="RCV24747.1"/>
    </source>
</evidence>
<reference evidence="2" key="2">
    <citation type="submission" date="2015-07" db="EMBL/GenBank/DDBJ databases">
        <authorList>
            <person name="Noorani M."/>
        </authorList>
    </citation>
    <scope>NUCLEOTIDE SEQUENCE</scope>
    <source>
        <strain evidence="2">Yugu1</strain>
    </source>
</reference>
<accession>A0A368R3I3</accession>
<sequence>MLTCDPAMARGNWGLSPGNIYKRPPRLLSATPKPPNPPIFPFPASPTNNKPLCSKSTRSLEPPGLSASLVTTTSGGRDEGREAKPSCTPAHQEGALDELFDLR</sequence>
<organism evidence="2">
    <name type="scientific">Setaria italica</name>
    <name type="common">Foxtail millet</name>
    <name type="synonym">Panicum italicum</name>
    <dbReference type="NCBI Taxonomy" id="4555"/>
    <lineage>
        <taxon>Eukaryota</taxon>
        <taxon>Viridiplantae</taxon>
        <taxon>Streptophyta</taxon>
        <taxon>Embryophyta</taxon>
        <taxon>Tracheophyta</taxon>
        <taxon>Spermatophyta</taxon>
        <taxon>Magnoliopsida</taxon>
        <taxon>Liliopsida</taxon>
        <taxon>Poales</taxon>
        <taxon>Poaceae</taxon>
        <taxon>PACMAD clade</taxon>
        <taxon>Panicoideae</taxon>
        <taxon>Panicodae</taxon>
        <taxon>Paniceae</taxon>
        <taxon>Cenchrinae</taxon>
        <taxon>Setaria</taxon>
    </lineage>
</organism>
<gene>
    <name evidence="2" type="ORF">SETIT_5G110900v2</name>
</gene>
<proteinExistence type="predicted"/>